<dbReference type="AlphaFoldDB" id="A0A928V0D9"/>
<protein>
    <submittedName>
        <fullName evidence="7">Disulfide bond formation protein DsbA</fullName>
    </submittedName>
</protein>
<comment type="similarity">
    <text evidence="1">Belongs to the thioredoxin family. DsbA subfamily.</text>
</comment>
<keyword evidence="4" id="KW-1015">Disulfide bond</keyword>
<comment type="caution">
    <text evidence="7">The sequence shown here is derived from an EMBL/GenBank/DDBJ whole genome shotgun (WGS) entry which is preliminary data.</text>
</comment>
<evidence type="ECO:0000256" key="1">
    <source>
        <dbReference type="ARBA" id="ARBA00005791"/>
    </source>
</evidence>
<dbReference type="InterPro" id="IPR013766">
    <property type="entry name" value="Thioredoxin_domain"/>
</dbReference>
<dbReference type="SUPFAM" id="SSF52833">
    <property type="entry name" value="Thioredoxin-like"/>
    <property type="match status" value="1"/>
</dbReference>
<dbReference type="InterPro" id="IPR012336">
    <property type="entry name" value="Thioredoxin-like_fold"/>
</dbReference>
<dbReference type="PANTHER" id="PTHR13887:SF14">
    <property type="entry name" value="DISULFIDE BOND FORMATION PROTEIN D"/>
    <property type="match status" value="1"/>
</dbReference>
<keyword evidence="3" id="KW-0560">Oxidoreductase</keyword>
<proteinExistence type="inferred from homology"/>
<keyword evidence="5" id="KW-0676">Redox-active center</keyword>
<sequence length="173" mass="19309">MSSHLKNPVNETDHIQGSSNASIEIVEYGDYQCSYCGEAYPIIKRIQAKFGDQIKFVFRNFPLTEIHPYAYDAALAAEAAGLQGKFWEMHDLLFEHQNALDKHGIMKLAERLDVDIQLFEEDMQSAVLQKRIDDSLESGMLSGVNGTPSFFINGGKFNGGAQDLSDLLDESVE</sequence>
<gene>
    <name evidence="7" type="ORF">C4F49_11885</name>
</gene>
<dbReference type="Pfam" id="PF13462">
    <property type="entry name" value="Thioredoxin_4"/>
    <property type="match status" value="1"/>
</dbReference>
<name>A0A928V0D9_9SPHI</name>
<evidence type="ECO:0000313" key="8">
    <source>
        <dbReference type="Proteomes" id="UP000616201"/>
    </source>
</evidence>
<evidence type="ECO:0000256" key="5">
    <source>
        <dbReference type="ARBA" id="ARBA00023284"/>
    </source>
</evidence>
<evidence type="ECO:0000256" key="2">
    <source>
        <dbReference type="ARBA" id="ARBA00022729"/>
    </source>
</evidence>
<evidence type="ECO:0000256" key="4">
    <source>
        <dbReference type="ARBA" id="ARBA00023157"/>
    </source>
</evidence>
<accession>A0A928V0D9</accession>
<dbReference type="Gene3D" id="3.40.30.10">
    <property type="entry name" value="Glutaredoxin"/>
    <property type="match status" value="1"/>
</dbReference>
<reference evidence="7" key="1">
    <citation type="submission" date="2018-02" db="EMBL/GenBank/DDBJ databases">
        <authorList>
            <person name="Vasarhelyi B.M."/>
            <person name="Deshmukh S."/>
            <person name="Balint B."/>
            <person name="Kukolya J."/>
        </authorList>
    </citation>
    <scope>NUCLEOTIDE SEQUENCE</scope>
    <source>
        <strain evidence="7">KB22</strain>
    </source>
</reference>
<feature type="domain" description="Thioredoxin" evidence="6">
    <location>
        <begin position="1"/>
        <end position="173"/>
    </location>
</feature>
<dbReference type="PROSITE" id="PS51352">
    <property type="entry name" value="THIOREDOXIN_2"/>
    <property type="match status" value="1"/>
</dbReference>
<dbReference type="InterPro" id="IPR036249">
    <property type="entry name" value="Thioredoxin-like_sf"/>
</dbReference>
<evidence type="ECO:0000256" key="3">
    <source>
        <dbReference type="ARBA" id="ARBA00023002"/>
    </source>
</evidence>
<keyword evidence="8" id="KW-1185">Reference proteome</keyword>
<evidence type="ECO:0000259" key="6">
    <source>
        <dbReference type="PROSITE" id="PS51352"/>
    </source>
</evidence>
<dbReference type="RefSeq" id="WP_196936367.1">
    <property type="nucleotide sequence ID" value="NZ_MU158698.1"/>
</dbReference>
<dbReference type="Proteomes" id="UP000616201">
    <property type="component" value="Unassembled WGS sequence"/>
</dbReference>
<keyword evidence="2" id="KW-0732">Signal</keyword>
<organism evidence="7 8">
    <name type="scientific">Sphingobacterium hungaricum</name>
    <dbReference type="NCBI Taxonomy" id="2082723"/>
    <lineage>
        <taxon>Bacteria</taxon>
        <taxon>Pseudomonadati</taxon>
        <taxon>Bacteroidota</taxon>
        <taxon>Sphingobacteriia</taxon>
        <taxon>Sphingobacteriales</taxon>
        <taxon>Sphingobacteriaceae</taxon>
        <taxon>Sphingobacterium</taxon>
    </lineage>
</organism>
<dbReference type="EMBL" id="PRDK01000006">
    <property type="protein sequence ID" value="MBE8714384.1"/>
    <property type="molecule type" value="Genomic_DNA"/>
</dbReference>
<dbReference type="PANTHER" id="PTHR13887">
    <property type="entry name" value="GLUTATHIONE S-TRANSFERASE KAPPA"/>
    <property type="match status" value="1"/>
</dbReference>
<dbReference type="GO" id="GO:0016491">
    <property type="term" value="F:oxidoreductase activity"/>
    <property type="evidence" value="ECO:0007669"/>
    <property type="project" value="UniProtKB-KW"/>
</dbReference>
<evidence type="ECO:0000313" key="7">
    <source>
        <dbReference type="EMBL" id="MBE8714384.1"/>
    </source>
</evidence>